<dbReference type="EMBL" id="JBGFFX010000017">
    <property type="protein sequence ID" value="MEY8772968.1"/>
    <property type="molecule type" value="Genomic_DNA"/>
</dbReference>
<gene>
    <name evidence="6" type="ORF">AB6T85_21385</name>
</gene>
<keyword evidence="3" id="KW-0238">DNA-binding</keyword>
<dbReference type="Gene3D" id="1.10.10.10">
    <property type="entry name" value="Winged helix-like DNA-binding domain superfamily/Winged helix DNA-binding domain"/>
    <property type="match status" value="1"/>
</dbReference>
<feature type="domain" description="HTH lysR-type" evidence="5">
    <location>
        <begin position="5"/>
        <end position="62"/>
    </location>
</feature>
<evidence type="ECO:0000256" key="3">
    <source>
        <dbReference type="ARBA" id="ARBA00023125"/>
    </source>
</evidence>
<dbReference type="Proteomes" id="UP001565243">
    <property type="component" value="Unassembled WGS sequence"/>
</dbReference>
<dbReference type="Gene3D" id="3.40.190.290">
    <property type="match status" value="1"/>
</dbReference>
<evidence type="ECO:0000256" key="2">
    <source>
        <dbReference type="ARBA" id="ARBA00023015"/>
    </source>
</evidence>
<dbReference type="InterPro" id="IPR005119">
    <property type="entry name" value="LysR_subst-bd"/>
</dbReference>
<name>A0ABV4EDT6_9GAMM</name>
<dbReference type="SUPFAM" id="SSF46785">
    <property type="entry name" value="Winged helix' DNA-binding domain"/>
    <property type="match status" value="1"/>
</dbReference>
<comment type="caution">
    <text evidence="6">The sequence shown here is derived from an EMBL/GenBank/DDBJ whole genome shotgun (WGS) entry which is preliminary data.</text>
</comment>
<dbReference type="PANTHER" id="PTHR30537:SF5">
    <property type="entry name" value="HTH-TYPE TRANSCRIPTIONAL ACTIVATOR TTDR-RELATED"/>
    <property type="match status" value="1"/>
</dbReference>
<reference evidence="6 7" key="1">
    <citation type="submission" date="2024-07" db="EMBL/GenBank/DDBJ databases">
        <authorList>
            <person name="Hebao G."/>
        </authorList>
    </citation>
    <scope>NUCLEOTIDE SEQUENCE [LARGE SCALE GENOMIC DNA]</scope>
    <source>
        <strain evidence="6 7">ACCC 02193</strain>
    </source>
</reference>
<sequence>MIEKLEMQWLICFQAVYEKLSFKLAADQLQLPSSNVSRHIALLEQQLHVRLLERTTRKIMPTAAGKLLYQSITPLTHALDHALEEVSLFGDSLSGHLKIITPDLPFMADILADFCIRHPQIQLSCDTQLDPTEGLLDGFDLVLRFGRGPLEDCCWVAREILRWPSCVVAAPELLERHPSPQSVDELTKIPCITSMSVLQGMPWRFKQNQTVQVQSSYKVNSGQMAKAAALKGLGFAILPLHACESEINNGSLVKINCNLEPEDLVLYALYSGRKYLQVKVKAFLEHLQWAIAHLGIPSKGAVCLTKQSSTLNHVKRKAGEIF</sequence>
<dbReference type="RefSeq" id="WP_369896604.1">
    <property type="nucleotide sequence ID" value="NZ_JBGFFX010000017.1"/>
</dbReference>
<protein>
    <submittedName>
        <fullName evidence="6">LysR family transcriptional regulator</fullName>
    </submittedName>
</protein>
<evidence type="ECO:0000313" key="6">
    <source>
        <dbReference type="EMBL" id="MEY8772968.1"/>
    </source>
</evidence>
<dbReference type="InterPro" id="IPR036388">
    <property type="entry name" value="WH-like_DNA-bd_sf"/>
</dbReference>
<evidence type="ECO:0000259" key="5">
    <source>
        <dbReference type="PROSITE" id="PS50931"/>
    </source>
</evidence>
<comment type="similarity">
    <text evidence="1">Belongs to the LysR transcriptional regulatory family.</text>
</comment>
<dbReference type="PANTHER" id="PTHR30537">
    <property type="entry name" value="HTH-TYPE TRANSCRIPTIONAL REGULATOR"/>
    <property type="match status" value="1"/>
</dbReference>
<organism evidence="6 7">
    <name type="scientific">Erwinia aeris</name>
    <dbReference type="NCBI Taxonomy" id="3239803"/>
    <lineage>
        <taxon>Bacteria</taxon>
        <taxon>Pseudomonadati</taxon>
        <taxon>Pseudomonadota</taxon>
        <taxon>Gammaproteobacteria</taxon>
        <taxon>Enterobacterales</taxon>
        <taxon>Erwiniaceae</taxon>
        <taxon>Erwinia</taxon>
    </lineage>
</organism>
<dbReference type="SUPFAM" id="SSF53850">
    <property type="entry name" value="Periplasmic binding protein-like II"/>
    <property type="match status" value="1"/>
</dbReference>
<evidence type="ECO:0000256" key="1">
    <source>
        <dbReference type="ARBA" id="ARBA00009437"/>
    </source>
</evidence>
<dbReference type="Pfam" id="PF00126">
    <property type="entry name" value="HTH_1"/>
    <property type="match status" value="1"/>
</dbReference>
<evidence type="ECO:0000313" key="7">
    <source>
        <dbReference type="Proteomes" id="UP001565243"/>
    </source>
</evidence>
<dbReference type="PROSITE" id="PS50931">
    <property type="entry name" value="HTH_LYSR"/>
    <property type="match status" value="1"/>
</dbReference>
<evidence type="ECO:0000256" key="4">
    <source>
        <dbReference type="ARBA" id="ARBA00023163"/>
    </source>
</evidence>
<keyword evidence="2" id="KW-0805">Transcription regulation</keyword>
<dbReference type="CDD" id="cd08422">
    <property type="entry name" value="PBP2_CrgA_like"/>
    <property type="match status" value="1"/>
</dbReference>
<proteinExistence type="inferred from homology"/>
<keyword evidence="7" id="KW-1185">Reference proteome</keyword>
<dbReference type="InterPro" id="IPR036390">
    <property type="entry name" value="WH_DNA-bd_sf"/>
</dbReference>
<dbReference type="InterPro" id="IPR058163">
    <property type="entry name" value="LysR-type_TF_proteobact-type"/>
</dbReference>
<dbReference type="Pfam" id="PF03466">
    <property type="entry name" value="LysR_substrate"/>
    <property type="match status" value="1"/>
</dbReference>
<accession>A0ABV4EDT6</accession>
<dbReference type="InterPro" id="IPR000847">
    <property type="entry name" value="LysR_HTH_N"/>
</dbReference>
<keyword evidence="4" id="KW-0804">Transcription</keyword>